<keyword evidence="3 10" id="KW-0812">Transmembrane</keyword>
<comment type="activity regulation">
    <text evidence="10">Na(+) is not transported, but it plays an essential structural role and its presence is essential for fluoride channel function.</text>
</comment>
<name>A0A2S0WK73_9ACTN</name>
<proteinExistence type="inferred from homology"/>
<dbReference type="PANTHER" id="PTHR28259">
    <property type="entry name" value="FLUORIDE EXPORT PROTEIN 1-RELATED"/>
    <property type="match status" value="1"/>
</dbReference>
<evidence type="ECO:0000313" key="13">
    <source>
        <dbReference type="Proteomes" id="UP000244384"/>
    </source>
</evidence>
<evidence type="ECO:0000256" key="5">
    <source>
        <dbReference type="ARBA" id="ARBA00023136"/>
    </source>
</evidence>
<keyword evidence="6 10" id="KW-0407">Ion channel</keyword>
<gene>
    <name evidence="10" type="primary">fluC</name>
    <name evidence="10" type="synonym">crcB</name>
    <name evidence="12" type="ORF">C3E78_05095</name>
</gene>
<keyword evidence="10" id="KW-0406">Ion transport</keyword>
<dbReference type="GO" id="GO:0046872">
    <property type="term" value="F:metal ion binding"/>
    <property type="evidence" value="ECO:0007669"/>
    <property type="project" value="UniProtKB-KW"/>
</dbReference>
<comment type="similarity">
    <text evidence="7 10">Belongs to the fluoride channel Fluc/FEX (TC 1.A.43) family.</text>
</comment>
<evidence type="ECO:0000256" key="7">
    <source>
        <dbReference type="ARBA" id="ARBA00035120"/>
    </source>
</evidence>
<protein>
    <recommendedName>
        <fullName evidence="10">Fluoride-specific ion channel FluC</fullName>
    </recommendedName>
</protein>
<dbReference type="HAMAP" id="MF_00454">
    <property type="entry name" value="FluC"/>
    <property type="match status" value="1"/>
</dbReference>
<evidence type="ECO:0000256" key="2">
    <source>
        <dbReference type="ARBA" id="ARBA00022475"/>
    </source>
</evidence>
<evidence type="ECO:0000256" key="8">
    <source>
        <dbReference type="ARBA" id="ARBA00035585"/>
    </source>
</evidence>
<sequence>MAGAGRPHRNRDGRDRPHPPAWSDGPVRSFALVALGGAAGTLTRYGISHPLDDGRLLPAGTFGVNVAGSFVLGALLTALVLRGDDSGGRRTLRLLLGTGFLGGFTTYSALAVQTHTLLRDDHVALGLAYAVGSVLAGLGAAGAGIAAARTVLR</sequence>
<dbReference type="PANTHER" id="PTHR28259:SF1">
    <property type="entry name" value="FLUORIDE EXPORT PROTEIN 1-RELATED"/>
    <property type="match status" value="1"/>
</dbReference>
<dbReference type="Proteomes" id="UP000244384">
    <property type="component" value="Chromosome"/>
</dbReference>
<comment type="subcellular location">
    <subcellularLocation>
        <location evidence="1 10">Cell membrane</location>
        <topology evidence="1 10">Multi-pass membrane protein</topology>
    </subcellularLocation>
</comment>
<feature type="transmembrane region" description="Helical" evidence="10">
    <location>
        <begin position="124"/>
        <end position="148"/>
    </location>
</feature>
<accession>A0A5F2ES53</accession>
<dbReference type="GO" id="GO:0062054">
    <property type="term" value="F:fluoride channel activity"/>
    <property type="evidence" value="ECO:0007669"/>
    <property type="project" value="UniProtKB-UniRule"/>
</dbReference>
<feature type="region of interest" description="Disordered" evidence="11">
    <location>
        <begin position="1"/>
        <end position="24"/>
    </location>
</feature>
<evidence type="ECO:0000256" key="11">
    <source>
        <dbReference type="SAM" id="MobiDB-lite"/>
    </source>
</evidence>
<reference evidence="13" key="1">
    <citation type="submission" date="2018-01" db="EMBL/GenBank/DDBJ databases">
        <authorList>
            <person name="Li J."/>
        </authorList>
    </citation>
    <scope>NUCLEOTIDE SEQUENCE [LARGE SCALE GENOMIC DNA]</scope>
    <source>
        <strain evidence="13">592</strain>
    </source>
</reference>
<feature type="transmembrane region" description="Helical" evidence="10">
    <location>
        <begin position="59"/>
        <end position="81"/>
    </location>
</feature>
<keyword evidence="4 10" id="KW-1133">Transmembrane helix</keyword>
<dbReference type="KEGG" id="aez:C3E78_05095"/>
<comment type="catalytic activity">
    <reaction evidence="8">
        <text>fluoride(in) = fluoride(out)</text>
        <dbReference type="Rhea" id="RHEA:76159"/>
        <dbReference type="ChEBI" id="CHEBI:17051"/>
    </reaction>
    <physiologicalReaction direction="left-to-right" evidence="8">
        <dbReference type="Rhea" id="RHEA:76160"/>
    </physiologicalReaction>
</comment>
<dbReference type="AlphaFoldDB" id="A0A2S0WK73"/>
<feature type="binding site" evidence="10">
    <location>
        <position position="105"/>
    </location>
    <ligand>
        <name>Na(+)</name>
        <dbReference type="ChEBI" id="CHEBI:29101"/>
        <note>structural</note>
    </ligand>
</feature>
<keyword evidence="10" id="KW-0813">Transport</keyword>
<evidence type="ECO:0000256" key="9">
    <source>
        <dbReference type="ARBA" id="ARBA00049940"/>
    </source>
</evidence>
<dbReference type="InterPro" id="IPR003691">
    <property type="entry name" value="FluC"/>
</dbReference>
<feature type="binding site" evidence="10">
    <location>
        <position position="102"/>
    </location>
    <ligand>
        <name>Na(+)</name>
        <dbReference type="ChEBI" id="CHEBI:29101"/>
        <note>structural</note>
    </ligand>
</feature>
<keyword evidence="5 10" id="KW-0472">Membrane</keyword>
<keyword evidence="2 10" id="KW-1003">Cell membrane</keyword>
<keyword evidence="10" id="KW-0915">Sodium</keyword>
<dbReference type="GO" id="GO:0005886">
    <property type="term" value="C:plasma membrane"/>
    <property type="evidence" value="ECO:0007669"/>
    <property type="project" value="UniProtKB-SubCell"/>
</dbReference>
<evidence type="ECO:0000256" key="6">
    <source>
        <dbReference type="ARBA" id="ARBA00023303"/>
    </source>
</evidence>
<evidence type="ECO:0000313" key="12">
    <source>
        <dbReference type="EMBL" id="AWB91640.1"/>
    </source>
</evidence>
<keyword evidence="13" id="KW-1185">Reference proteome</keyword>
<dbReference type="Pfam" id="PF02537">
    <property type="entry name" value="CRCB"/>
    <property type="match status" value="1"/>
</dbReference>
<evidence type="ECO:0000256" key="1">
    <source>
        <dbReference type="ARBA" id="ARBA00004651"/>
    </source>
</evidence>
<dbReference type="GO" id="GO:0140114">
    <property type="term" value="P:cellular detoxification of fluoride"/>
    <property type="evidence" value="ECO:0007669"/>
    <property type="project" value="UniProtKB-UniRule"/>
</dbReference>
<dbReference type="OrthoDB" id="4408652at2"/>
<organism evidence="12 13">
    <name type="scientific">Aeromicrobium chenweiae</name>
    <dbReference type="NCBI Taxonomy" id="2079793"/>
    <lineage>
        <taxon>Bacteria</taxon>
        <taxon>Bacillati</taxon>
        <taxon>Actinomycetota</taxon>
        <taxon>Actinomycetes</taxon>
        <taxon>Propionibacteriales</taxon>
        <taxon>Nocardioidaceae</taxon>
        <taxon>Aeromicrobium</taxon>
    </lineage>
</organism>
<evidence type="ECO:0000256" key="3">
    <source>
        <dbReference type="ARBA" id="ARBA00022692"/>
    </source>
</evidence>
<accession>A0A2S0WK73</accession>
<evidence type="ECO:0000256" key="4">
    <source>
        <dbReference type="ARBA" id="ARBA00022989"/>
    </source>
</evidence>
<evidence type="ECO:0000256" key="10">
    <source>
        <dbReference type="HAMAP-Rule" id="MF_00454"/>
    </source>
</evidence>
<feature type="transmembrane region" description="Helical" evidence="10">
    <location>
        <begin position="93"/>
        <end position="112"/>
    </location>
</feature>
<comment type="function">
    <text evidence="9 10">Fluoride-specific ion channel. Important for reducing fluoride concentration in the cell, thus reducing its toxicity.</text>
</comment>
<dbReference type="EMBL" id="CP026952">
    <property type="protein sequence ID" value="AWB91640.1"/>
    <property type="molecule type" value="Genomic_DNA"/>
</dbReference>
<keyword evidence="10" id="KW-0479">Metal-binding</keyword>